<protein>
    <submittedName>
        <fullName evidence="2">Uncharacterized protein</fullName>
    </submittedName>
</protein>
<feature type="compositionally biased region" description="Basic and acidic residues" evidence="1">
    <location>
        <begin position="14"/>
        <end position="28"/>
    </location>
</feature>
<feature type="non-terminal residue" evidence="2">
    <location>
        <position position="28"/>
    </location>
</feature>
<dbReference type="EMBL" id="BGPR01103347">
    <property type="protein sequence ID" value="GBM66103.1"/>
    <property type="molecule type" value="Genomic_DNA"/>
</dbReference>
<feature type="non-terminal residue" evidence="2">
    <location>
        <position position="1"/>
    </location>
</feature>
<evidence type="ECO:0000256" key="1">
    <source>
        <dbReference type="SAM" id="MobiDB-lite"/>
    </source>
</evidence>
<keyword evidence="3" id="KW-1185">Reference proteome</keyword>
<dbReference type="Proteomes" id="UP000499080">
    <property type="component" value="Unassembled WGS sequence"/>
</dbReference>
<accession>A0A4Y2HM00</accession>
<sequence length="28" mass="2934">ASPSGSQAGPSRPDLIEHSRTETKKSPL</sequence>
<dbReference type="AlphaFoldDB" id="A0A4Y2HM00"/>
<proteinExistence type="predicted"/>
<feature type="region of interest" description="Disordered" evidence="1">
    <location>
        <begin position="1"/>
        <end position="28"/>
    </location>
</feature>
<organism evidence="2 3">
    <name type="scientific">Araneus ventricosus</name>
    <name type="common">Orbweaver spider</name>
    <name type="synonym">Epeira ventricosa</name>
    <dbReference type="NCBI Taxonomy" id="182803"/>
    <lineage>
        <taxon>Eukaryota</taxon>
        <taxon>Metazoa</taxon>
        <taxon>Ecdysozoa</taxon>
        <taxon>Arthropoda</taxon>
        <taxon>Chelicerata</taxon>
        <taxon>Arachnida</taxon>
        <taxon>Araneae</taxon>
        <taxon>Araneomorphae</taxon>
        <taxon>Entelegynae</taxon>
        <taxon>Araneoidea</taxon>
        <taxon>Araneidae</taxon>
        <taxon>Araneus</taxon>
    </lineage>
</organism>
<comment type="caution">
    <text evidence="2">The sequence shown here is derived from an EMBL/GenBank/DDBJ whole genome shotgun (WGS) entry which is preliminary data.</text>
</comment>
<evidence type="ECO:0000313" key="2">
    <source>
        <dbReference type="EMBL" id="GBM66103.1"/>
    </source>
</evidence>
<gene>
    <name evidence="2" type="ORF">AVEN_144870_1</name>
</gene>
<name>A0A4Y2HM00_ARAVE</name>
<reference evidence="2 3" key="1">
    <citation type="journal article" date="2019" name="Sci. Rep.">
        <title>Orb-weaving spider Araneus ventricosus genome elucidates the spidroin gene catalogue.</title>
        <authorList>
            <person name="Kono N."/>
            <person name="Nakamura H."/>
            <person name="Ohtoshi R."/>
            <person name="Moran D.A.P."/>
            <person name="Shinohara A."/>
            <person name="Yoshida Y."/>
            <person name="Fujiwara M."/>
            <person name="Mori M."/>
            <person name="Tomita M."/>
            <person name="Arakawa K."/>
        </authorList>
    </citation>
    <scope>NUCLEOTIDE SEQUENCE [LARGE SCALE GENOMIC DNA]</scope>
</reference>
<evidence type="ECO:0000313" key="3">
    <source>
        <dbReference type="Proteomes" id="UP000499080"/>
    </source>
</evidence>